<sequence>MFPFDQLGTAAHHALREAEEAGSALVRTAQDAVGWAGDLFAGNVGVQAMPVPAVVSHVMAGDSSSWTTSGIGSGDVAAAHHQIAAELTTMLNNLEPTWTGKGAESAKQRTKAFSDLVERAAKTLGSNGSNVTDAAYGFELAKRSMEPMGERPDKSFFDVATPWDTDTEDAIAAYNAKAQKNLEIYDAYVAHLEGQGQGLSGDYGQLNPATSAVPEDTKPADAHRVTATRDERPTELRRDDGDATSSDRQLLLDVGPGSTEDGRRNDAHVPVGTSGPGVHPEAFEPAGVTRTAGVLDGRTLSGLPLMSQLEQAVGNPLSDSDGRKLAGVSYSPLSSAPNAGTPLRAGTGEVGSAPPRRSPSAGGRVTAVGRGAGRARIGSASVGPAGQARPAEEDAEHQRKYVRDDDSVFADVEDGLVDPRTGFVPVPPTIGT</sequence>
<dbReference type="RefSeq" id="WP_086676660.1">
    <property type="nucleotide sequence ID" value="NZ_FNUJ01000012.1"/>
</dbReference>
<dbReference type="Gene3D" id="1.20.1260.20">
    <property type="entry name" value="PPE superfamily"/>
    <property type="match status" value="1"/>
</dbReference>
<feature type="region of interest" description="Disordered" evidence="1">
    <location>
        <begin position="314"/>
        <end position="432"/>
    </location>
</feature>
<dbReference type="AlphaFoldDB" id="A0A1H5RGD1"/>
<feature type="compositionally biased region" description="Basic and acidic residues" evidence="1">
    <location>
        <begin position="215"/>
        <end position="241"/>
    </location>
</feature>
<dbReference type="InterPro" id="IPR038332">
    <property type="entry name" value="PPE_sf"/>
</dbReference>
<reference evidence="3" key="1">
    <citation type="submission" date="2016-10" db="EMBL/GenBank/DDBJ databases">
        <authorList>
            <person name="Varghese N."/>
            <person name="Submissions S."/>
        </authorList>
    </citation>
    <scope>NUCLEOTIDE SEQUENCE [LARGE SCALE GENOMIC DNA]</scope>
    <source>
        <strain evidence="3">DSM 44654</strain>
    </source>
</reference>
<dbReference type="SUPFAM" id="SSF140459">
    <property type="entry name" value="PE/PPE dimer-like"/>
    <property type="match status" value="1"/>
</dbReference>
<accession>A0A1H5RGD1</accession>
<dbReference type="Proteomes" id="UP000198878">
    <property type="component" value="Unassembled WGS sequence"/>
</dbReference>
<dbReference type="OrthoDB" id="3701353at2"/>
<evidence type="ECO:0000313" key="3">
    <source>
        <dbReference type="Proteomes" id="UP000198878"/>
    </source>
</evidence>
<evidence type="ECO:0008006" key="4">
    <source>
        <dbReference type="Google" id="ProtNLM"/>
    </source>
</evidence>
<feature type="compositionally biased region" description="Low complexity" evidence="1">
    <location>
        <begin position="360"/>
        <end position="383"/>
    </location>
</feature>
<evidence type="ECO:0000256" key="1">
    <source>
        <dbReference type="SAM" id="MobiDB-lite"/>
    </source>
</evidence>
<feature type="region of interest" description="Disordered" evidence="1">
    <location>
        <begin position="200"/>
        <end position="284"/>
    </location>
</feature>
<dbReference type="STRING" id="218821.SAMN05421837_112247"/>
<evidence type="ECO:0000313" key="2">
    <source>
        <dbReference type="EMBL" id="SEF37134.1"/>
    </source>
</evidence>
<keyword evidence="3" id="KW-1185">Reference proteome</keyword>
<gene>
    <name evidence="2" type="ORF">SAMN05421837_112247</name>
</gene>
<dbReference type="EMBL" id="FNUJ01000012">
    <property type="protein sequence ID" value="SEF37134.1"/>
    <property type="molecule type" value="Genomic_DNA"/>
</dbReference>
<proteinExistence type="predicted"/>
<protein>
    <recommendedName>
        <fullName evidence="4">PPE family protein</fullName>
    </recommendedName>
</protein>
<feature type="compositionally biased region" description="Basic and acidic residues" evidence="1">
    <location>
        <begin position="390"/>
        <end position="406"/>
    </location>
</feature>
<organism evidence="2 3">
    <name type="scientific">Amycolatopsis pretoriensis</name>
    <dbReference type="NCBI Taxonomy" id="218821"/>
    <lineage>
        <taxon>Bacteria</taxon>
        <taxon>Bacillati</taxon>
        <taxon>Actinomycetota</taxon>
        <taxon>Actinomycetes</taxon>
        <taxon>Pseudonocardiales</taxon>
        <taxon>Pseudonocardiaceae</taxon>
        <taxon>Amycolatopsis</taxon>
    </lineage>
</organism>
<name>A0A1H5RGD1_9PSEU</name>
<feature type="compositionally biased region" description="Acidic residues" evidence="1">
    <location>
        <begin position="407"/>
        <end position="416"/>
    </location>
</feature>